<evidence type="ECO:0000256" key="1">
    <source>
        <dbReference type="SAM" id="SignalP"/>
    </source>
</evidence>
<feature type="signal peptide" evidence="1">
    <location>
        <begin position="1"/>
        <end position="22"/>
    </location>
</feature>
<gene>
    <name evidence="2" type="ORF">HDE68_004239</name>
</gene>
<name>A0A7W8ZQU2_9SPHI</name>
<sequence>MNSKKHFSTLVMILISSLMAHAQYSKDNSESNLNAFSTINGQWRAVTPTNNTLGGIYYQGLNFGFDPNNYSSITNPIGTKFGIQAT</sequence>
<evidence type="ECO:0000313" key="3">
    <source>
        <dbReference type="Proteomes" id="UP000537204"/>
    </source>
</evidence>
<feature type="chain" id="PRO_5031256777" evidence="1">
    <location>
        <begin position="23"/>
        <end position="86"/>
    </location>
</feature>
<proteinExistence type="predicted"/>
<dbReference type="Proteomes" id="UP000537204">
    <property type="component" value="Unassembled WGS sequence"/>
</dbReference>
<dbReference type="AlphaFoldDB" id="A0A7W8ZQU2"/>
<dbReference type="EMBL" id="JACHCE010000008">
    <property type="protein sequence ID" value="MBB5638310.1"/>
    <property type="molecule type" value="Genomic_DNA"/>
</dbReference>
<keyword evidence="1" id="KW-0732">Signal</keyword>
<evidence type="ECO:0000313" key="2">
    <source>
        <dbReference type="EMBL" id="MBB5638310.1"/>
    </source>
</evidence>
<organism evidence="2 3">
    <name type="scientific">Pedobacter cryoconitis</name>
    <dbReference type="NCBI Taxonomy" id="188932"/>
    <lineage>
        <taxon>Bacteria</taxon>
        <taxon>Pseudomonadati</taxon>
        <taxon>Bacteroidota</taxon>
        <taxon>Sphingobacteriia</taxon>
        <taxon>Sphingobacteriales</taxon>
        <taxon>Sphingobacteriaceae</taxon>
        <taxon>Pedobacter</taxon>
    </lineage>
</organism>
<reference evidence="2 3" key="1">
    <citation type="submission" date="2020-08" db="EMBL/GenBank/DDBJ databases">
        <title>Genomic Encyclopedia of Type Strains, Phase IV (KMG-V): Genome sequencing to study the core and pangenomes of soil and plant-associated prokaryotes.</title>
        <authorList>
            <person name="Whitman W."/>
        </authorList>
    </citation>
    <scope>NUCLEOTIDE SEQUENCE [LARGE SCALE GENOMIC DNA]</scope>
    <source>
        <strain evidence="2 3">S3M1</strain>
    </source>
</reference>
<dbReference type="RefSeq" id="WP_183884153.1">
    <property type="nucleotide sequence ID" value="NZ_JACHCE010000008.1"/>
</dbReference>
<comment type="caution">
    <text evidence="2">The sequence shown here is derived from an EMBL/GenBank/DDBJ whole genome shotgun (WGS) entry which is preliminary data.</text>
</comment>
<protein>
    <submittedName>
        <fullName evidence="2">Uncharacterized protein</fullName>
    </submittedName>
</protein>
<accession>A0A7W8ZQU2</accession>